<keyword evidence="2" id="KW-1185">Reference proteome</keyword>
<reference evidence="1" key="1">
    <citation type="submission" date="2022-02" db="EMBL/GenBank/DDBJ databases">
        <title>Plant Genome Project.</title>
        <authorList>
            <person name="Zhang R.-G."/>
        </authorList>
    </citation>
    <scope>NUCLEOTIDE SEQUENCE</scope>
    <source>
        <strain evidence="1">AT1</strain>
    </source>
</reference>
<protein>
    <submittedName>
        <fullName evidence="1">Uncharacterized protein</fullName>
    </submittedName>
</protein>
<organism evidence="1 2">
    <name type="scientific">Rhododendron molle</name>
    <name type="common">Chinese azalea</name>
    <name type="synonym">Azalea mollis</name>
    <dbReference type="NCBI Taxonomy" id="49168"/>
    <lineage>
        <taxon>Eukaryota</taxon>
        <taxon>Viridiplantae</taxon>
        <taxon>Streptophyta</taxon>
        <taxon>Embryophyta</taxon>
        <taxon>Tracheophyta</taxon>
        <taxon>Spermatophyta</taxon>
        <taxon>Magnoliopsida</taxon>
        <taxon>eudicotyledons</taxon>
        <taxon>Gunneridae</taxon>
        <taxon>Pentapetalae</taxon>
        <taxon>asterids</taxon>
        <taxon>Ericales</taxon>
        <taxon>Ericaceae</taxon>
        <taxon>Ericoideae</taxon>
        <taxon>Rhodoreae</taxon>
        <taxon>Rhododendron</taxon>
    </lineage>
</organism>
<evidence type="ECO:0000313" key="1">
    <source>
        <dbReference type="EMBL" id="KAI8565495.1"/>
    </source>
</evidence>
<evidence type="ECO:0000313" key="2">
    <source>
        <dbReference type="Proteomes" id="UP001062846"/>
    </source>
</evidence>
<name>A0ACC0PJ03_RHOML</name>
<gene>
    <name evidence="1" type="ORF">RHMOL_Rhmol03G0263300</name>
</gene>
<dbReference type="EMBL" id="CM046390">
    <property type="protein sequence ID" value="KAI8565495.1"/>
    <property type="molecule type" value="Genomic_DNA"/>
</dbReference>
<comment type="caution">
    <text evidence="1">The sequence shown here is derived from an EMBL/GenBank/DDBJ whole genome shotgun (WGS) entry which is preliminary data.</text>
</comment>
<dbReference type="Proteomes" id="UP001062846">
    <property type="component" value="Chromosome 3"/>
</dbReference>
<sequence>MAISLKSILFLSLLFVSGSAAPDFQTNYLGEWKIHNPNAGVEAMHIQLLPNNKAIMFDSTNLGPSSIKLQPPGNCRPIPDWPGQVDCWAHAVEYDVETAEVRPLKVLSNTWCSAGGLTIDGSLMSVGGNEEGNRSVRILKPCPGCDFEERINALAGARCIALVPVKNSLQMFQKSMAVKPTARRYSSQEKLEDGSFIIFGGRREFTYEYLPINSLTFTPRRVNLPFLGPSFDGVGTTDIQENNLYPFVHLLPDGTIFLFANRRSIIIDTKTDTVIRELPRIPGGARNQPATGQNALLPLKISNDGAPVQAEVIVCGGTKPDAADAVAAGKGFWPALTDCGRIFPMNPDANWAMENMPSRRVMGDFLLLPTAQALILNGATVGISGWYNARDPNYTPVLYSPDLPPKHRFKSLTPTDIARMYHSSSAVLADGTVLVAGSNSNRKYVYSKDESDFPTELRVEKFSPPYLDPLLDTHRPTIAEGTSDKILSYGRQFRVKIHLEDAAGAEDLKLTLLHPPFTTHGYSQSQRMLVLEPVSYVNGVITAVAPASGKLAPPGYYILYVVHRGVPSRGMWVQIHE</sequence>
<proteinExistence type="predicted"/>
<accession>A0ACC0PJ03</accession>